<dbReference type="EMBL" id="MU128964">
    <property type="protein sequence ID" value="KAF9514173.1"/>
    <property type="molecule type" value="Genomic_DNA"/>
</dbReference>
<name>A0A9P6AY59_9AGAM</name>
<feature type="region of interest" description="Disordered" evidence="1">
    <location>
        <begin position="1"/>
        <end position="58"/>
    </location>
</feature>
<gene>
    <name evidence="2" type="ORF">BS47DRAFT_901517</name>
</gene>
<evidence type="ECO:0000313" key="3">
    <source>
        <dbReference type="Proteomes" id="UP000886523"/>
    </source>
</evidence>
<reference evidence="2" key="1">
    <citation type="journal article" date="2020" name="Nat. Commun.">
        <title>Large-scale genome sequencing of mycorrhizal fungi provides insights into the early evolution of symbiotic traits.</title>
        <authorList>
            <person name="Miyauchi S."/>
            <person name="Kiss E."/>
            <person name="Kuo A."/>
            <person name="Drula E."/>
            <person name="Kohler A."/>
            <person name="Sanchez-Garcia M."/>
            <person name="Morin E."/>
            <person name="Andreopoulos B."/>
            <person name="Barry K.W."/>
            <person name="Bonito G."/>
            <person name="Buee M."/>
            <person name="Carver A."/>
            <person name="Chen C."/>
            <person name="Cichocki N."/>
            <person name="Clum A."/>
            <person name="Culley D."/>
            <person name="Crous P.W."/>
            <person name="Fauchery L."/>
            <person name="Girlanda M."/>
            <person name="Hayes R.D."/>
            <person name="Keri Z."/>
            <person name="LaButti K."/>
            <person name="Lipzen A."/>
            <person name="Lombard V."/>
            <person name="Magnuson J."/>
            <person name="Maillard F."/>
            <person name="Murat C."/>
            <person name="Nolan M."/>
            <person name="Ohm R.A."/>
            <person name="Pangilinan J."/>
            <person name="Pereira M.F."/>
            <person name="Perotto S."/>
            <person name="Peter M."/>
            <person name="Pfister S."/>
            <person name="Riley R."/>
            <person name="Sitrit Y."/>
            <person name="Stielow J.B."/>
            <person name="Szollosi G."/>
            <person name="Zifcakova L."/>
            <person name="Stursova M."/>
            <person name="Spatafora J.W."/>
            <person name="Tedersoo L."/>
            <person name="Vaario L.M."/>
            <person name="Yamada A."/>
            <person name="Yan M."/>
            <person name="Wang P."/>
            <person name="Xu J."/>
            <person name="Bruns T."/>
            <person name="Baldrian P."/>
            <person name="Vilgalys R."/>
            <person name="Dunand C."/>
            <person name="Henrissat B."/>
            <person name="Grigoriev I.V."/>
            <person name="Hibbett D."/>
            <person name="Nagy L.G."/>
            <person name="Martin F.M."/>
        </authorList>
    </citation>
    <scope>NUCLEOTIDE SEQUENCE</scope>
    <source>
        <strain evidence="2">UP504</strain>
    </source>
</reference>
<organism evidence="2 3">
    <name type="scientific">Hydnum rufescens UP504</name>
    <dbReference type="NCBI Taxonomy" id="1448309"/>
    <lineage>
        <taxon>Eukaryota</taxon>
        <taxon>Fungi</taxon>
        <taxon>Dikarya</taxon>
        <taxon>Basidiomycota</taxon>
        <taxon>Agaricomycotina</taxon>
        <taxon>Agaricomycetes</taxon>
        <taxon>Cantharellales</taxon>
        <taxon>Hydnaceae</taxon>
        <taxon>Hydnum</taxon>
    </lineage>
</organism>
<proteinExistence type="predicted"/>
<dbReference type="Proteomes" id="UP000886523">
    <property type="component" value="Unassembled WGS sequence"/>
</dbReference>
<accession>A0A9P6AY59</accession>
<dbReference type="AlphaFoldDB" id="A0A9P6AY59"/>
<feature type="region of interest" description="Disordered" evidence="1">
    <location>
        <begin position="97"/>
        <end position="120"/>
    </location>
</feature>
<evidence type="ECO:0000256" key="1">
    <source>
        <dbReference type="SAM" id="MobiDB-lite"/>
    </source>
</evidence>
<sequence>MSASSSSLSPPVQLRPRGSSVSGGLSLHSLAPRQQQPTIFPPTPQTPSSLIRKDTSSSIPVRFNPQARMFDEHPGSPHRPMLSVLLSLSVAALPPFVRPYGRAPRSRTRSPRSVSRVWVP</sequence>
<feature type="compositionally biased region" description="Low complexity" evidence="1">
    <location>
        <begin position="18"/>
        <end position="38"/>
    </location>
</feature>
<protein>
    <submittedName>
        <fullName evidence="2">Uncharacterized protein</fullName>
    </submittedName>
</protein>
<evidence type="ECO:0000313" key="2">
    <source>
        <dbReference type="EMBL" id="KAF9514173.1"/>
    </source>
</evidence>
<comment type="caution">
    <text evidence="2">The sequence shown here is derived from an EMBL/GenBank/DDBJ whole genome shotgun (WGS) entry which is preliminary data.</text>
</comment>
<keyword evidence="3" id="KW-1185">Reference proteome</keyword>
<feature type="compositionally biased region" description="Low complexity" evidence="1">
    <location>
        <begin position="111"/>
        <end position="120"/>
    </location>
</feature>